<dbReference type="PROSITE" id="PS00213">
    <property type="entry name" value="LIPOCALIN"/>
    <property type="match status" value="1"/>
</dbReference>
<feature type="domain" description="Lipocalin/cytosolic fatty-acid binding" evidence="2">
    <location>
        <begin position="22"/>
        <end position="140"/>
    </location>
</feature>
<dbReference type="HOGENOM" id="CLU_122461_0_0_1"/>
<dbReference type="RefSeq" id="XP_007784840.1">
    <property type="nucleotide sequence ID" value="XM_007786650.1"/>
</dbReference>
<name>R7Z5Y8_CONA1</name>
<dbReference type="AlphaFoldDB" id="R7Z5Y8"/>
<comment type="similarity">
    <text evidence="1">Belongs to the calycin superfamily. Lipocalin family.</text>
</comment>
<evidence type="ECO:0000256" key="1">
    <source>
        <dbReference type="ARBA" id="ARBA00006889"/>
    </source>
</evidence>
<dbReference type="OMA" id="WAIVQTQ"/>
<dbReference type="GO" id="GO:0005737">
    <property type="term" value="C:cytoplasm"/>
    <property type="evidence" value="ECO:0007669"/>
    <property type="project" value="TreeGrafter"/>
</dbReference>
<accession>R7Z5Y8</accession>
<dbReference type="PANTHER" id="PTHR10612:SF34">
    <property type="entry name" value="APOLIPOPROTEIN D"/>
    <property type="match status" value="1"/>
</dbReference>
<dbReference type="EMBL" id="JH767616">
    <property type="protein sequence ID" value="EON69523.1"/>
    <property type="molecule type" value="Genomic_DNA"/>
</dbReference>
<dbReference type="InterPro" id="IPR047202">
    <property type="entry name" value="Lipocalin_Blc-like_dom"/>
</dbReference>
<sequence length="143" mass="15943">MDSKFNAVSRQCFYPEADDDFELEEYLGRWYQVAGTRAPFTAGCSCIYAEYALNDNGTVNVFNGCQVGNQSITIQGTASPADEIYGDEGVFRVQFPGQPPAECPGPNYIVQYYEDDWAIVQTSNFSTLFLLSREQNPSEADID</sequence>
<protein>
    <recommendedName>
        <fullName evidence="2">Lipocalin/cytosolic fatty-acid binding domain-containing protein</fullName>
    </recommendedName>
</protein>
<dbReference type="GO" id="GO:0000302">
    <property type="term" value="P:response to reactive oxygen species"/>
    <property type="evidence" value="ECO:0007669"/>
    <property type="project" value="TreeGrafter"/>
</dbReference>
<dbReference type="eggNOG" id="KOG4824">
    <property type="taxonomic scope" value="Eukaryota"/>
</dbReference>
<dbReference type="PANTHER" id="PTHR10612">
    <property type="entry name" value="APOLIPOPROTEIN D"/>
    <property type="match status" value="1"/>
</dbReference>
<evidence type="ECO:0000259" key="2">
    <source>
        <dbReference type="Pfam" id="PF08212"/>
    </source>
</evidence>
<organism evidence="3 4">
    <name type="scientific">Coniosporium apollinis (strain CBS 100218)</name>
    <name type="common">Rock-inhabiting black yeast</name>
    <dbReference type="NCBI Taxonomy" id="1168221"/>
    <lineage>
        <taxon>Eukaryota</taxon>
        <taxon>Fungi</taxon>
        <taxon>Dikarya</taxon>
        <taxon>Ascomycota</taxon>
        <taxon>Pezizomycotina</taxon>
        <taxon>Dothideomycetes</taxon>
        <taxon>Dothideomycetes incertae sedis</taxon>
        <taxon>Coniosporium</taxon>
    </lineage>
</organism>
<feature type="non-terminal residue" evidence="3">
    <location>
        <position position="143"/>
    </location>
</feature>
<dbReference type="Proteomes" id="UP000016924">
    <property type="component" value="Unassembled WGS sequence"/>
</dbReference>
<reference evidence="4" key="1">
    <citation type="submission" date="2012-06" db="EMBL/GenBank/DDBJ databases">
        <title>The genome sequence of Coniosporium apollinis CBS 100218.</title>
        <authorList>
            <consortium name="The Broad Institute Genome Sequencing Platform"/>
            <person name="Cuomo C."/>
            <person name="Gorbushina A."/>
            <person name="Noack S."/>
            <person name="Walker B."/>
            <person name="Young S.K."/>
            <person name="Zeng Q."/>
            <person name="Gargeya S."/>
            <person name="Fitzgerald M."/>
            <person name="Haas B."/>
            <person name="Abouelleil A."/>
            <person name="Alvarado L."/>
            <person name="Arachchi H.M."/>
            <person name="Berlin A.M."/>
            <person name="Chapman S.B."/>
            <person name="Goldberg J."/>
            <person name="Griggs A."/>
            <person name="Gujja S."/>
            <person name="Hansen M."/>
            <person name="Howarth C."/>
            <person name="Imamovic A."/>
            <person name="Larimer J."/>
            <person name="McCowan C."/>
            <person name="Montmayeur A."/>
            <person name="Murphy C."/>
            <person name="Neiman D."/>
            <person name="Pearson M."/>
            <person name="Priest M."/>
            <person name="Roberts A."/>
            <person name="Saif S."/>
            <person name="Shea T."/>
            <person name="Sisk P."/>
            <person name="Sykes S."/>
            <person name="Wortman J."/>
            <person name="Nusbaum C."/>
            <person name="Birren B."/>
        </authorList>
    </citation>
    <scope>NUCLEOTIDE SEQUENCE [LARGE SCALE GENOMIC DNA]</scope>
    <source>
        <strain evidence="4">CBS 100218</strain>
    </source>
</reference>
<gene>
    <name evidence="3" type="ORF">W97_08783</name>
</gene>
<dbReference type="GO" id="GO:0006629">
    <property type="term" value="P:lipid metabolic process"/>
    <property type="evidence" value="ECO:0007669"/>
    <property type="project" value="TreeGrafter"/>
</dbReference>
<evidence type="ECO:0000313" key="4">
    <source>
        <dbReference type="Proteomes" id="UP000016924"/>
    </source>
</evidence>
<dbReference type="PIRSF" id="PIRSF036893">
    <property type="entry name" value="Lipocalin_ApoD"/>
    <property type="match status" value="1"/>
</dbReference>
<dbReference type="Gene3D" id="2.40.128.20">
    <property type="match status" value="1"/>
</dbReference>
<keyword evidence="4" id="KW-1185">Reference proteome</keyword>
<evidence type="ECO:0000313" key="3">
    <source>
        <dbReference type="EMBL" id="EON69523.1"/>
    </source>
</evidence>
<dbReference type="CDD" id="cd19438">
    <property type="entry name" value="lipocalin_Blc-like"/>
    <property type="match status" value="1"/>
</dbReference>
<dbReference type="InterPro" id="IPR012674">
    <property type="entry name" value="Calycin"/>
</dbReference>
<proteinExistence type="inferred from homology"/>
<dbReference type="InterPro" id="IPR022272">
    <property type="entry name" value="Lipocalin_CS"/>
</dbReference>
<dbReference type="OrthoDB" id="565904at2759"/>
<dbReference type="STRING" id="1168221.R7Z5Y8"/>
<dbReference type="SUPFAM" id="SSF50814">
    <property type="entry name" value="Lipocalins"/>
    <property type="match status" value="1"/>
</dbReference>
<dbReference type="InterPro" id="IPR000566">
    <property type="entry name" value="Lipocln_cytosolic_FA-bd_dom"/>
</dbReference>
<dbReference type="Pfam" id="PF08212">
    <property type="entry name" value="Lipocalin_2"/>
    <property type="match status" value="1"/>
</dbReference>
<dbReference type="InterPro" id="IPR022271">
    <property type="entry name" value="Lipocalin_ApoD"/>
</dbReference>
<dbReference type="GeneID" id="19906094"/>